<dbReference type="Proteomes" id="UP000054776">
    <property type="component" value="Unassembled WGS sequence"/>
</dbReference>
<dbReference type="EMBL" id="JYDH01000168">
    <property type="protein sequence ID" value="KRY29515.1"/>
    <property type="molecule type" value="Genomic_DNA"/>
</dbReference>
<organism evidence="1 2">
    <name type="scientific">Trichinella spiralis</name>
    <name type="common">Trichina worm</name>
    <dbReference type="NCBI Taxonomy" id="6334"/>
    <lineage>
        <taxon>Eukaryota</taxon>
        <taxon>Metazoa</taxon>
        <taxon>Ecdysozoa</taxon>
        <taxon>Nematoda</taxon>
        <taxon>Enoplea</taxon>
        <taxon>Dorylaimia</taxon>
        <taxon>Trichinellida</taxon>
        <taxon>Trichinellidae</taxon>
        <taxon>Trichinella</taxon>
    </lineage>
</organism>
<evidence type="ECO:0000313" key="1">
    <source>
        <dbReference type="EMBL" id="KRY29515.1"/>
    </source>
</evidence>
<keyword evidence="2" id="KW-1185">Reference proteome</keyword>
<dbReference type="AlphaFoldDB" id="A0A0V1AXN5"/>
<protein>
    <submittedName>
        <fullName evidence="1">Uncharacterized protein</fullName>
    </submittedName>
</protein>
<gene>
    <name evidence="1" type="ORF">T01_6304</name>
</gene>
<evidence type="ECO:0000313" key="2">
    <source>
        <dbReference type="Proteomes" id="UP000054776"/>
    </source>
</evidence>
<reference evidence="1 2" key="1">
    <citation type="submission" date="2015-01" db="EMBL/GenBank/DDBJ databases">
        <title>Evolution of Trichinella species and genotypes.</title>
        <authorList>
            <person name="Korhonen P.K."/>
            <person name="Edoardo P."/>
            <person name="Giuseppe L.R."/>
            <person name="Gasser R.B."/>
        </authorList>
    </citation>
    <scope>NUCLEOTIDE SEQUENCE [LARGE SCALE GENOMIC DNA]</scope>
    <source>
        <strain evidence="1">ISS3</strain>
    </source>
</reference>
<accession>A0A0V1AXN5</accession>
<name>A0A0V1AXN5_TRISP</name>
<proteinExistence type="predicted"/>
<sequence>MLMAECEEGEQYNMFHSNDKAVNFSLAFDKDKQFQDIKTGDLEPRLAVAWRLMATDVSATDFHSSNDNNRISTL</sequence>
<comment type="caution">
    <text evidence="1">The sequence shown here is derived from an EMBL/GenBank/DDBJ whole genome shotgun (WGS) entry which is preliminary data.</text>
</comment>
<dbReference type="InParanoid" id="A0A0V1AXN5"/>